<gene>
    <name evidence="2" type="ORF">D1970_11380</name>
</gene>
<name>A0A398B4U7_9BACI</name>
<dbReference type="RefSeq" id="WP_119112988.1">
    <property type="nucleotide sequence ID" value="NZ_CBCSEO010000011.1"/>
</dbReference>
<feature type="domain" description="Knr4/Smi1-like" evidence="1">
    <location>
        <begin position="17"/>
        <end position="133"/>
    </location>
</feature>
<protein>
    <submittedName>
        <fullName evidence="2">SMI1/KNR4 family protein</fullName>
    </submittedName>
</protein>
<sequence>MDEQIKALLSQFELNEPASEIDIKKVEELLSVNFPQEYYDFLLISNGGEGAIGQSYLVLWKIEDLIDLNDAYGVEEFAPGLLIIGSDGGDTAYCIDIKSEIKPFVQVPFIGMDLSEVQSCSNDFKGFLSFLDKE</sequence>
<dbReference type="InterPro" id="IPR018958">
    <property type="entry name" value="Knr4/Smi1-like_dom"/>
</dbReference>
<proteinExistence type="predicted"/>
<organism evidence="2 3">
    <name type="scientific">Mesobacillus zeae</name>
    <dbReference type="NCBI Taxonomy" id="1917180"/>
    <lineage>
        <taxon>Bacteria</taxon>
        <taxon>Bacillati</taxon>
        <taxon>Bacillota</taxon>
        <taxon>Bacilli</taxon>
        <taxon>Bacillales</taxon>
        <taxon>Bacillaceae</taxon>
        <taxon>Mesobacillus</taxon>
    </lineage>
</organism>
<dbReference type="SUPFAM" id="SSF160631">
    <property type="entry name" value="SMI1/KNR4-like"/>
    <property type="match status" value="1"/>
</dbReference>
<dbReference type="Pfam" id="PF09346">
    <property type="entry name" value="SMI1_KNR4"/>
    <property type="match status" value="1"/>
</dbReference>
<dbReference type="OrthoDB" id="9795554at2"/>
<comment type="caution">
    <text evidence="2">The sequence shown here is derived from an EMBL/GenBank/DDBJ whole genome shotgun (WGS) entry which is preliminary data.</text>
</comment>
<evidence type="ECO:0000313" key="2">
    <source>
        <dbReference type="EMBL" id="RID84935.1"/>
    </source>
</evidence>
<accession>A0A398B4U7</accession>
<dbReference type="AlphaFoldDB" id="A0A398B4U7"/>
<dbReference type="Gene3D" id="3.40.1580.10">
    <property type="entry name" value="SMI1/KNR4-like"/>
    <property type="match status" value="1"/>
</dbReference>
<dbReference type="InterPro" id="IPR037883">
    <property type="entry name" value="Knr4/Smi1-like_sf"/>
</dbReference>
<evidence type="ECO:0000259" key="1">
    <source>
        <dbReference type="SMART" id="SM00860"/>
    </source>
</evidence>
<reference evidence="2 3" key="1">
    <citation type="submission" date="2018-08" db="EMBL/GenBank/DDBJ databases">
        <title>Bacillus jemisoniae sp. nov., Bacillus chryseoplanitiae sp. nov., Bacillus resnikiae sp. nov., and Bacillus frankliniae sp. nov., isolated from Viking spacecraft and associated surfaces.</title>
        <authorList>
            <person name="Seuylemezian A."/>
            <person name="Vaishampayan P."/>
        </authorList>
    </citation>
    <scope>NUCLEOTIDE SEQUENCE [LARGE SCALE GENOMIC DNA]</scope>
    <source>
        <strain evidence="2 3">JJ-247</strain>
    </source>
</reference>
<evidence type="ECO:0000313" key="3">
    <source>
        <dbReference type="Proteomes" id="UP000265816"/>
    </source>
</evidence>
<dbReference type="Proteomes" id="UP000265816">
    <property type="component" value="Unassembled WGS sequence"/>
</dbReference>
<keyword evidence="3" id="KW-1185">Reference proteome</keyword>
<dbReference type="EMBL" id="QWVT01000018">
    <property type="protein sequence ID" value="RID84935.1"/>
    <property type="molecule type" value="Genomic_DNA"/>
</dbReference>
<dbReference type="SMART" id="SM00860">
    <property type="entry name" value="SMI1_KNR4"/>
    <property type="match status" value="1"/>
</dbReference>